<sequence>MSCAYVVLLTSVARMVVTGWEDPYSYYGLYENLIVNEFPVPPPQLGIHMSPSKVTTHGTHIVAYCSVVKDLRQVVDTIIQGRQELTQKPEDRDKAYLTAEDTCARSIAKGTSPDSPAKPMSQILGNDCKPEHLISLAFKGLIGVEGQYACFAPRMRDQAIKIDADTPIQLEKFLSGGHLLTGNSARSSDEAVAWFQGNLHLFKKIGFNTDGYQWWIPITSIGDENANGHILSEFIQSNIPKIREFTKAMKDFQMLSVTLGKMKTTQILSLPSQENAEEISPRYHQIFRERNIDNHYPKYIFFLKITSIPAYIEKKIFRRNTNRAATNNHRQEFFLTKGVATNRNMFNMENFHSIKWARSFLSGGLIEIPPQSNPEEAAMSLVEIGGRGFLGQKSVEPLGKKRRME</sequence>
<evidence type="ECO:0000256" key="1">
    <source>
        <dbReference type="SAM" id="SignalP"/>
    </source>
</evidence>
<evidence type="ECO:0000313" key="3">
    <source>
        <dbReference type="Proteomes" id="UP000683417"/>
    </source>
</evidence>
<dbReference type="Proteomes" id="UP000683417">
    <property type="component" value="Unassembled WGS sequence"/>
</dbReference>
<dbReference type="AlphaFoldDB" id="A0A9W4D0N2"/>
<accession>A0A9W4D0N2</accession>
<keyword evidence="1" id="KW-0732">Signal</keyword>
<dbReference type="EMBL" id="CAJHIT010000005">
    <property type="protein sequence ID" value="CAD6502018.1"/>
    <property type="molecule type" value="Genomic_DNA"/>
</dbReference>
<feature type="signal peptide" evidence="1">
    <location>
        <begin position="1"/>
        <end position="19"/>
    </location>
</feature>
<reference evidence="2" key="1">
    <citation type="submission" date="2020-10" db="EMBL/GenBank/DDBJ databases">
        <authorList>
            <person name="Muller C M."/>
        </authorList>
    </citation>
    <scope>NUCLEOTIDE SEQUENCE</scope>
    <source>
        <strain evidence="2">THUN-12</strain>
    </source>
</reference>
<comment type="caution">
    <text evidence="2">The sequence shown here is derived from an EMBL/GenBank/DDBJ whole genome shotgun (WGS) entry which is preliminary data.</text>
</comment>
<evidence type="ECO:0000313" key="2">
    <source>
        <dbReference type="EMBL" id="CAD6502018.1"/>
    </source>
</evidence>
<organism evidence="2 3">
    <name type="scientific">Blumeria graminis f. sp. triticale</name>
    <dbReference type="NCBI Taxonomy" id="1689686"/>
    <lineage>
        <taxon>Eukaryota</taxon>
        <taxon>Fungi</taxon>
        <taxon>Dikarya</taxon>
        <taxon>Ascomycota</taxon>
        <taxon>Pezizomycotina</taxon>
        <taxon>Leotiomycetes</taxon>
        <taxon>Erysiphales</taxon>
        <taxon>Erysiphaceae</taxon>
        <taxon>Blumeria</taxon>
    </lineage>
</organism>
<protein>
    <submittedName>
        <fullName evidence="2">BgTH12-02261</fullName>
    </submittedName>
</protein>
<name>A0A9W4D0N2_BLUGR</name>
<feature type="chain" id="PRO_5040994398" evidence="1">
    <location>
        <begin position="20"/>
        <end position="405"/>
    </location>
</feature>
<proteinExistence type="predicted"/>
<gene>
    <name evidence="2" type="ORF">BGTH12_LOCUS3376</name>
</gene>